<comment type="caution">
    <text evidence="1">The sequence shown here is derived from an EMBL/GenBank/DDBJ whole genome shotgun (WGS) entry which is preliminary data.</text>
</comment>
<reference evidence="1 2" key="1">
    <citation type="submission" date="2020-12" db="EMBL/GenBank/DDBJ databases">
        <title>Hymenobacter sp.</title>
        <authorList>
            <person name="Kim M.K."/>
        </authorList>
    </citation>
    <scope>NUCLEOTIDE SEQUENCE [LARGE SCALE GENOMIC DNA]</scope>
    <source>
        <strain evidence="1 2">BT442</strain>
    </source>
</reference>
<organism evidence="1 2">
    <name type="scientific">Hymenobacter negativus</name>
    <dbReference type="NCBI Taxonomy" id="2795026"/>
    <lineage>
        <taxon>Bacteria</taxon>
        <taxon>Pseudomonadati</taxon>
        <taxon>Bacteroidota</taxon>
        <taxon>Cytophagia</taxon>
        <taxon>Cytophagales</taxon>
        <taxon>Hymenobacteraceae</taxon>
        <taxon>Hymenobacter</taxon>
    </lineage>
</organism>
<dbReference type="RefSeq" id="WP_198074342.1">
    <property type="nucleotide sequence ID" value="NZ_JAEDAE010000001.1"/>
</dbReference>
<evidence type="ECO:0008006" key="3">
    <source>
        <dbReference type="Google" id="ProtNLM"/>
    </source>
</evidence>
<proteinExistence type="predicted"/>
<dbReference type="Proteomes" id="UP000625631">
    <property type="component" value="Unassembled WGS sequence"/>
</dbReference>
<sequence length="271" mass="29899">MHQLFSFWNLPAATRRAGLVLAAGALALSAVGCKENTVEILPDAGLGYYPVAVGNYWIYAVADTTWSPASGQGSQVTPSVATVNAFQFRETIASTFTDAAGKTSYRLVRSKRLSPTAAWVDDSVFILSPSAQSVILNRNNLRTLELIFPVREGRLWNFNAYSNNSEDTVTAETRRYRHVGEPFSTTVSGTTTAYPATVTTTNEGTAQADDAYYVNTYQQVFAKGVGPVFRRKRRFSNYYYISSGGGNVVFVPKSYTFGYSRRETLIEYKVN</sequence>
<dbReference type="EMBL" id="JAEDAE010000001">
    <property type="protein sequence ID" value="MBH8557058.1"/>
    <property type="molecule type" value="Genomic_DNA"/>
</dbReference>
<evidence type="ECO:0000313" key="1">
    <source>
        <dbReference type="EMBL" id="MBH8557058.1"/>
    </source>
</evidence>
<gene>
    <name evidence="1" type="ORF">I7X13_03295</name>
</gene>
<accession>A0ABS0Q3W7</accession>
<evidence type="ECO:0000313" key="2">
    <source>
        <dbReference type="Proteomes" id="UP000625631"/>
    </source>
</evidence>
<keyword evidence="2" id="KW-1185">Reference proteome</keyword>
<protein>
    <recommendedName>
        <fullName evidence="3">DUF4249 family protein</fullName>
    </recommendedName>
</protein>
<name>A0ABS0Q3W7_9BACT</name>